<dbReference type="InterPro" id="IPR002641">
    <property type="entry name" value="PNPLA_dom"/>
</dbReference>
<dbReference type="GO" id="GO:0019369">
    <property type="term" value="P:arachidonate metabolic process"/>
    <property type="evidence" value="ECO:0007669"/>
    <property type="project" value="TreeGrafter"/>
</dbReference>
<dbReference type="GO" id="GO:0016020">
    <property type="term" value="C:membrane"/>
    <property type="evidence" value="ECO:0007669"/>
    <property type="project" value="TreeGrafter"/>
</dbReference>
<dbReference type="Proteomes" id="UP000683000">
    <property type="component" value="Unassembled WGS sequence"/>
</dbReference>
<keyword evidence="6" id="KW-1133">Transmembrane helix</keyword>
<feature type="active site" description="Proton acceptor" evidence="4">
    <location>
        <position position="221"/>
    </location>
</feature>
<evidence type="ECO:0000256" key="6">
    <source>
        <dbReference type="SAM" id="Phobius"/>
    </source>
</evidence>
<dbReference type="PANTHER" id="PTHR24185">
    <property type="entry name" value="CALCIUM-INDEPENDENT PHOSPHOLIPASE A2-GAMMA"/>
    <property type="match status" value="1"/>
</dbReference>
<feature type="region of interest" description="Disordered" evidence="5">
    <location>
        <begin position="410"/>
        <end position="486"/>
    </location>
</feature>
<dbReference type="SUPFAM" id="SSF52151">
    <property type="entry name" value="FabD/lysophospholipase-like"/>
    <property type="match status" value="1"/>
</dbReference>
<comment type="caution">
    <text evidence="8">The sequence shown here is derived from an EMBL/GenBank/DDBJ whole genome shotgun (WGS) entry which is preliminary data.</text>
</comment>
<feature type="domain" description="PNPLA" evidence="7">
    <location>
        <begin position="16"/>
        <end position="235"/>
    </location>
</feature>
<dbReference type="OrthoDB" id="630895at2759"/>
<feature type="region of interest" description="Disordered" evidence="5">
    <location>
        <begin position="314"/>
        <end position="338"/>
    </location>
</feature>
<feature type="compositionally biased region" description="Polar residues" evidence="5">
    <location>
        <begin position="445"/>
        <end position="454"/>
    </location>
</feature>
<feature type="short sequence motif" description="GXGXXG" evidence="4">
    <location>
        <begin position="20"/>
        <end position="25"/>
    </location>
</feature>
<dbReference type="EMBL" id="JAGFBS010000023">
    <property type="protein sequence ID" value="KAG6373274.1"/>
    <property type="molecule type" value="Genomic_DNA"/>
</dbReference>
<proteinExistence type="predicted"/>
<keyword evidence="6" id="KW-0472">Membrane</keyword>
<feature type="active site" description="Nucleophile" evidence="4">
    <location>
        <position position="61"/>
    </location>
</feature>
<accession>A0A8I2YJY5</accession>
<dbReference type="GO" id="GO:0016740">
    <property type="term" value="F:transferase activity"/>
    <property type="evidence" value="ECO:0007669"/>
    <property type="project" value="UniProtKB-KW"/>
</dbReference>
<name>A0A8I2YJY5_9AGAM</name>
<feature type="compositionally biased region" description="Polar residues" evidence="5">
    <location>
        <begin position="381"/>
        <end position="392"/>
    </location>
</feature>
<evidence type="ECO:0000256" key="2">
    <source>
        <dbReference type="ARBA" id="ARBA00022963"/>
    </source>
</evidence>
<feature type="transmembrane region" description="Helical" evidence="6">
    <location>
        <begin position="12"/>
        <end position="32"/>
    </location>
</feature>
<dbReference type="GO" id="GO:0016042">
    <property type="term" value="P:lipid catabolic process"/>
    <property type="evidence" value="ECO:0007669"/>
    <property type="project" value="UniProtKB-UniRule"/>
</dbReference>
<dbReference type="Gene3D" id="3.40.1090.10">
    <property type="entry name" value="Cytosolic phospholipase A2 catalytic domain"/>
    <property type="match status" value="1"/>
</dbReference>
<keyword evidence="1 4" id="KW-0378">Hydrolase</keyword>
<evidence type="ECO:0000256" key="3">
    <source>
        <dbReference type="ARBA" id="ARBA00023098"/>
    </source>
</evidence>
<feature type="compositionally biased region" description="Polar residues" evidence="5">
    <location>
        <begin position="323"/>
        <end position="333"/>
    </location>
</feature>
<keyword evidence="8" id="KW-0808">Transferase</keyword>
<comment type="caution">
    <text evidence="4">Lacks conserved residue(s) required for the propagation of feature annotation.</text>
</comment>
<dbReference type="PROSITE" id="PS51635">
    <property type="entry name" value="PNPLA"/>
    <property type="match status" value="1"/>
</dbReference>
<evidence type="ECO:0000313" key="9">
    <source>
        <dbReference type="Proteomes" id="UP000683000"/>
    </source>
</evidence>
<sequence>MDNDKRSGDNKTYLVLSIDGGGFKGFACLLILDHLMKQLSGGNDEDIPKPCQIFDLICGTSTGGLIAILLGRFGLSCDEAIEVYRQVAATMFDGETDSGKIWKQIIEGGQLSSAKFEKELEDLAEKYTGSKDALFRSLTNAPDTVVHDSTKTFVTVVSKIGAAGADAYRIRSYPRPLRDIDPAPYRHKWTICEGARATCATTLYMSPLKIRSGHATFTFQDAGYSGFNNPAKVALDEAEKIFGVDATIALVSLGTGLRSLVDGEAEDEHINSFTQQILASIEELGRNVQDAPQVAKRVVKQLLEVANDTEISHSHMSERFKRQGQQGNYSRFNPTRGLGDIDLTDYTREDAIVETTYAWLRSDGQSTVSSALRNMMGRWNHQGNSPQKTGDTTSDDFHNEVSISQRVIRVTQDSEELAGRDGVEEPTVTQANNPPLAHSTRTAEHTSNGLHNQASPPPQSITGGAKESGDSGTNQGKGQTRARGRWSAFMRRLNCLGH</sequence>
<dbReference type="Pfam" id="PF01734">
    <property type="entry name" value="Patatin"/>
    <property type="match status" value="1"/>
</dbReference>
<keyword evidence="2 4" id="KW-0442">Lipid degradation</keyword>
<evidence type="ECO:0000256" key="1">
    <source>
        <dbReference type="ARBA" id="ARBA00022801"/>
    </source>
</evidence>
<evidence type="ECO:0000313" key="8">
    <source>
        <dbReference type="EMBL" id="KAG6373274.1"/>
    </source>
</evidence>
<dbReference type="InterPro" id="IPR016035">
    <property type="entry name" value="Acyl_Trfase/lysoPLipase"/>
</dbReference>
<keyword evidence="6" id="KW-0812">Transmembrane</keyword>
<feature type="short sequence motif" description="GXSXG" evidence="4">
    <location>
        <begin position="59"/>
        <end position="63"/>
    </location>
</feature>
<evidence type="ECO:0000256" key="5">
    <source>
        <dbReference type="SAM" id="MobiDB-lite"/>
    </source>
</evidence>
<keyword evidence="9" id="KW-1185">Reference proteome</keyword>
<reference evidence="8" key="1">
    <citation type="submission" date="2021-03" db="EMBL/GenBank/DDBJ databases">
        <title>Evolutionary innovations through gain and loss of genes in the ectomycorrhizal Boletales.</title>
        <authorList>
            <person name="Wu G."/>
            <person name="Miyauchi S."/>
            <person name="Morin E."/>
            <person name="Yang Z.-L."/>
            <person name="Xu J."/>
            <person name="Martin F.M."/>
        </authorList>
    </citation>
    <scope>NUCLEOTIDE SEQUENCE</scope>
    <source>
        <strain evidence="8">BR01</strain>
    </source>
</reference>
<evidence type="ECO:0000256" key="4">
    <source>
        <dbReference type="PROSITE-ProRule" id="PRU01161"/>
    </source>
</evidence>
<evidence type="ECO:0000259" key="7">
    <source>
        <dbReference type="PROSITE" id="PS51635"/>
    </source>
</evidence>
<dbReference type="AlphaFoldDB" id="A0A8I2YJY5"/>
<dbReference type="PANTHER" id="PTHR24185:SF1">
    <property type="entry name" value="CALCIUM-INDEPENDENT PHOSPHOLIPASE A2-GAMMA"/>
    <property type="match status" value="1"/>
</dbReference>
<organism evidence="8 9">
    <name type="scientific">Boletus reticuloceps</name>
    <dbReference type="NCBI Taxonomy" id="495285"/>
    <lineage>
        <taxon>Eukaryota</taxon>
        <taxon>Fungi</taxon>
        <taxon>Dikarya</taxon>
        <taxon>Basidiomycota</taxon>
        <taxon>Agaricomycotina</taxon>
        <taxon>Agaricomycetes</taxon>
        <taxon>Agaricomycetidae</taxon>
        <taxon>Boletales</taxon>
        <taxon>Boletineae</taxon>
        <taxon>Boletaceae</taxon>
        <taxon>Boletoideae</taxon>
        <taxon>Boletus</taxon>
    </lineage>
</organism>
<feature type="region of interest" description="Disordered" evidence="5">
    <location>
        <begin position="377"/>
        <end position="397"/>
    </location>
</feature>
<dbReference type="GO" id="GO:0047499">
    <property type="term" value="F:calcium-independent phospholipase A2 activity"/>
    <property type="evidence" value="ECO:0007669"/>
    <property type="project" value="TreeGrafter"/>
</dbReference>
<protein>
    <submittedName>
        <fullName evidence="8">Acyl transferase/acyl hydrolase/lysophospholipase</fullName>
    </submittedName>
</protein>
<dbReference type="GO" id="GO:0046486">
    <property type="term" value="P:glycerolipid metabolic process"/>
    <property type="evidence" value="ECO:0007669"/>
    <property type="project" value="UniProtKB-ARBA"/>
</dbReference>
<keyword evidence="3 4" id="KW-0443">Lipid metabolism</keyword>
<gene>
    <name evidence="8" type="ORF">JVT61DRAFT_6901</name>
</gene>